<name>A0A0A8XVZ0_ARUDO</name>
<dbReference type="AlphaFoldDB" id="A0A0A8XVZ0"/>
<reference evidence="1" key="2">
    <citation type="journal article" date="2015" name="Data Brief">
        <title>Shoot transcriptome of the giant reed, Arundo donax.</title>
        <authorList>
            <person name="Barrero R.A."/>
            <person name="Guerrero F.D."/>
            <person name="Moolhuijzen P."/>
            <person name="Goolsby J.A."/>
            <person name="Tidwell J."/>
            <person name="Bellgard S.E."/>
            <person name="Bellgard M.I."/>
        </authorList>
    </citation>
    <scope>NUCLEOTIDE SEQUENCE</scope>
    <source>
        <tissue evidence="1">Shoot tissue taken approximately 20 cm above the soil surface</tissue>
    </source>
</reference>
<dbReference type="EMBL" id="GBRH01280967">
    <property type="protein sequence ID" value="JAD16928.1"/>
    <property type="molecule type" value="Transcribed_RNA"/>
</dbReference>
<evidence type="ECO:0000313" key="1">
    <source>
        <dbReference type="EMBL" id="JAD16928.1"/>
    </source>
</evidence>
<sequence>MRFTPTVLVHWDFFFMHAFVRLCDLLFPYRFNSRSYGLLHMILFL</sequence>
<protein>
    <submittedName>
        <fullName evidence="1">Uncharacterized protein</fullName>
    </submittedName>
</protein>
<reference evidence="1" key="1">
    <citation type="submission" date="2014-09" db="EMBL/GenBank/DDBJ databases">
        <authorList>
            <person name="Magalhaes I.L.F."/>
            <person name="Oliveira U."/>
            <person name="Santos F.R."/>
            <person name="Vidigal T.H.D.A."/>
            <person name="Brescovit A.D."/>
            <person name="Santos A.J."/>
        </authorList>
    </citation>
    <scope>NUCLEOTIDE SEQUENCE</scope>
    <source>
        <tissue evidence="1">Shoot tissue taken approximately 20 cm above the soil surface</tissue>
    </source>
</reference>
<accession>A0A0A8XVZ0</accession>
<organism evidence="1">
    <name type="scientific">Arundo donax</name>
    <name type="common">Giant reed</name>
    <name type="synonym">Donax arundinaceus</name>
    <dbReference type="NCBI Taxonomy" id="35708"/>
    <lineage>
        <taxon>Eukaryota</taxon>
        <taxon>Viridiplantae</taxon>
        <taxon>Streptophyta</taxon>
        <taxon>Embryophyta</taxon>
        <taxon>Tracheophyta</taxon>
        <taxon>Spermatophyta</taxon>
        <taxon>Magnoliopsida</taxon>
        <taxon>Liliopsida</taxon>
        <taxon>Poales</taxon>
        <taxon>Poaceae</taxon>
        <taxon>PACMAD clade</taxon>
        <taxon>Arundinoideae</taxon>
        <taxon>Arundineae</taxon>
        <taxon>Arundo</taxon>
    </lineage>
</organism>
<proteinExistence type="predicted"/>